<sequence>MHSGLEPTPSVTNVAGVAARHTPPGALVDAAAVSATDVRIRRGARRHGRGGHEVIHGVTFTVPRGSVTGVIG</sequence>
<dbReference type="AlphaFoldDB" id="A0A4S5EPV7"/>
<accession>A0A4S5EPV7</accession>
<dbReference type="EMBL" id="SSXH01000272">
    <property type="protein sequence ID" value="THJ74296.1"/>
    <property type="molecule type" value="Genomic_DNA"/>
</dbReference>
<gene>
    <name evidence="1" type="ORF">E7Y31_12255</name>
</gene>
<keyword evidence="1" id="KW-0547">Nucleotide-binding</keyword>
<dbReference type="Proteomes" id="UP000305282">
    <property type="component" value="Unassembled WGS sequence"/>
</dbReference>
<evidence type="ECO:0000313" key="1">
    <source>
        <dbReference type="EMBL" id="THJ74296.1"/>
    </source>
</evidence>
<dbReference type="GO" id="GO:0005524">
    <property type="term" value="F:ATP binding"/>
    <property type="evidence" value="ECO:0007669"/>
    <property type="project" value="UniProtKB-KW"/>
</dbReference>
<reference evidence="1 2" key="1">
    <citation type="submission" date="2019-04" db="EMBL/GenBank/DDBJ databases">
        <title>Draft genome sequences for three unisolated Alnus-infective Frankia Sp+ strains, AgTrS, AiOr and AvVan, the first sequenced Frankia strains able to sporulate in-planta.</title>
        <authorList>
            <person name="Bethencourt L."/>
            <person name="Vautrin F."/>
            <person name="Taib N."/>
            <person name="Dubost A."/>
            <person name="Castro-Garcia L."/>
            <person name="Imbaud O."/>
            <person name="Abrouk D."/>
            <person name="Fournier P."/>
            <person name="Briolay J."/>
            <person name="Nguyen A."/>
            <person name="Normand P."/>
            <person name="Fernandez M.P."/>
            <person name="Brochier-Armanet C."/>
            <person name="Herrera-Belaroussi A."/>
        </authorList>
    </citation>
    <scope>NUCLEOTIDE SEQUENCE [LARGE SCALE GENOMIC DNA]</scope>
    <source>
        <strain evidence="1 2">AvVan</strain>
    </source>
</reference>
<keyword evidence="1" id="KW-0067">ATP-binding</keyword>
<feature type="non-terminal residue" evidence="1">
    <location>
        <position position="72"/>
    </location>
</feature>
<keyword evidence="2" id="KW-1185">Reference proteome</keyword>
<organism evidence="1 2">
    <name type="scientific">Candidatus Frankia alpina</name>
    <dbReference type="NCBI Taxonomy" id="2699483"/>
    <lineage>
        <taxon>Bacteria</taxon>
        <taxon>Bacillati</taxon>
        <taxon>Actinomycetota</taxon>
        <taxon>Actinomycetes</taxon>
        <taxon>Frankiales</taxon>
        <taxon>Frankiaceae</taxon>
        <taxon>Frankia</taxon>
    </lineage>
</organism>
<name>A0A4S5EPV7_9ACTN</name>
<proteinExistence type="predicted"/>
<evidence type="ECO:0000313" key="2">
    <source>
        <dbReference type="Proteomes" id="UP000305282"/>
    </source>
</evidence>
<protein>
    <submittedName>
        <fullName evidence="1">ABC transporter ATP-binding protein/permease</fullName>
    </submittedName>
</protein>
<comment type="caution">
    <text evidence="1">The sequence shown here is derived from an EMBL/GenBank/DDBJ whole genome shotgun (WGS) entry which is preliminary data.</text>
</comment>